<reference evidence="3" key="1">
    <citation type="journal article" date="2020" name="Stud. Mycol.">
        <title>101 Dothideomycetes genomes: a test case for predicting lifestyles and emergence of pathogens.</title>
        <authorList>
            <person name="Haridas S."/>
            <person name="Albert R."/>
            <person name="Binder M."/>
            <person name="Bloem J."/>
            <person name="Labutti K."/>
            <person name="Salamov A."/>
            <person name="Andreopoulos B."/>
            <person name="Baker S."/>
            <person name="Barry K."/>
            <person name="Bills G."/>
            <person name="Bluhm B."/>
            <person name="Cannon C."/>
            <person name="Castanera R."/>
            <person name="Culley D."/>
            <person name="Daum C."/>
            <person name="Ezra D."/>
            <person name="Gonzalez J."/>
            <person name="Henrissat B."/>
            <person name="Kuo A."/>
            <person name="Liang C."/>
            <person name="Lipzen A."/>
            <person name="Lutzoni F."/>
            <person name="Magnuson J."/>
            <person name="Mondo S."/>
            <person name="Nolan M."/>
            <person name="Ohm R."/>
            <person name="Pangilinan J."/>
            <person name="Park H.-J."/>
            <person name="Ramirez L."/>
            <person name="Alfaro M."/>
            <person name="Sun H."/>
            <person name="Tritt A."/>
            <person name="Yoshinaga Y."/>
            <person name="Zwiers L.-H."/>
            <person name="Turgeon B."/>
            <person name="Goodwin S."/>
            <person name="Spatafora J."/>
            <person name="Crous P."/>
            <person name="Grigoriev I."/>
        </authorList>
    </citation>
    <scope>NUCLEOTIDE SEQUENCE</scope>
    <source>
        <strain evidence="3">CBS 175.79</strain>
    </source>
</reference>
<dbReference type="Pfam" id="PF25484">
    <property type="entry name" value="DUF7907"/>
    <property type="match status" value="1"/>
</dbReference>
<gene>
    <name evidence="3" type="ORF">BU24DRAFT_416207</name>
</gene>
<evidence type="ECO:0000313" key="4">
    <source>
        <dbReference type="Proteomes" id="UP000799778"/>
    </source>
</evidence>
<accession>A0A6A5Y706</accession>
<dbReference type="Proteomes" id="UP000799778">
    <property type="component" value="Unassembled WGS sequence"/>
</dbReference>
<sequence>MKFSVPALALAFATVAVAQFDEPSAPFYLVLESDDASVNSKTLTACHEGAAIEGLCLSDALDSYPTGQAPSTFRFNSSSNIDPPAEGLGRPGYLTYLLIGNDFEVSSGLQFFADPSTNVGHPQFYPGPDGAQTLAFDTKNYLTVQTYVDDTVTPPKPGDFKAIERWFACTTYSQSYTNDSLNWVYGKAEPQNPSCKAVRVKRIFTGKRAA</sequence>
<proteinExistence type="predicted"/>
<dbReference type="EMBL" id="ML978066">
    <property type="protein sequence ID" value="KAF2020531.1"/>
    <property type="molecule type" value="Genomic_DNA"/>
</dbReference>
<feature type="chain" id="PRO_5025680308" description="DUF7907 domain-containing protein" evidence="1">
    <location>
        <begin position="19"/>
        <end position="210"/>
    </location>
</feature>
<dbReference type="GeneID" id="54283789"/>
<dbReference type="RefSeq" id="XP_033388870.1">
    <property type="nucleotide sequence ID" value="XM_033526392.1"/>
</dbReference>
<feature type="signal peptide" evidence="1">
    <location>
        <begin position="1"/>
        <end position="18"/>
    </location>
</feature>
<evidence type="ECO:0000313" key="3">
    <source>
        <dbReference type="EMBL" id="KAF2020531.1"/>
    </source>
</evidence>
<evidence type="ECO:0000256" key="1">
    <source>
        <dbReference type="SAM" id="SignalP"/>
    </source>
</evidence>
<name>A0A6A5Y706_9PLEO</name>
<organism evidence="3 4">
    <name type="scientific">Aaosphaeria arxii CBS 175.79</name>
    <dbReference type="NCBI Taxonomy" id="1450172"/>
    <lineage>
        <taxon>Eukaryota</taxon>
        <taxon>Fungi</taxon>
        <taxon>Dikarya</taxon>
        <taxon>Ascomycota</taxon>
        <taxon>Pezizomycotina</taxon>
        <taxon>Dothideomycetes</taxon>
        <taxon>Pleosporomycetidae</taxon>
        <taxon>Pleosporales</taxon>
        <taxon>Pleosporales incertae sedis</taxon>
        <taxon>Aaosphaeria</taxon>
    </lineage>
</organism>
<dbReference type="AlphaFoldDB" id="A0A6A5Y706"/>
<dbReference type="OrthoDB" id="3515453at2759"/>
<keyword evidence="4" id="KW-1185">Reference proteome</keyword>
<protein>
    <recommendedName>
        <fullName evidence="2">DUF7907 domain-containing protein</fullName>
    </recommendedName>
</protein>
<keyword evidence="1" id="KW-0732">Signal</keyword>
<evidence type="ECO:0000259" key="2">
    <source>
        <dbReference type="Pfam" id="PF25484"/>
    </source>
</evidence>
<dbReference type="InterPro" id="IPR057229">
    <property type="entry name" value="DUF7907"/>
</dbReference>
<feature type="domain" description="DUF7907" evidence="2">
    <location>
        <begin position="24"/>
        <end position="202"/>
    </location>
</feature>